<sequence>MSRWINLGDLIDRSRDLDRVAVIDLGDQHAPRQWTHRQIDAHANGVARLLTEAGLPRGAAVAILALNRAEYIISYFGIMRAGFVAVPVNTKLPRETIDYIFEDSRIVFAFTDAPRRHLVPAAVPVVDFDEAGPEGFAARVVPGAFETVPAGPDEIGQILYTSGSTGRPKGVPLSHSGQLWALATLTAATVPEIDRSIIAQPLFHMNGLFQSKSVFATNSSVVYLPGFDTPSYIDALERYQVTNVMAVPTMLARVVKDEKALAGRDFSRLKRIRLGSAPLTLGLIERIRAAFPGIPVTNGFGTTEAGPAVFGPHPDGLAQPPLAVGYPLVGGEVRLVDGANDDEGVLLMRNPAVTPGYLNLPAQSAKVLETGWYRSGDVFRRDENGFYYFVGRADDMFVCSGENIYPGEVEKLLERHPQVQQAAVVPLPDEERGQVPVAFIVRRTEGAIAVDEIKRFTIDNGPAYQHPRRVEFLADLPWAGTNKIDRKALIERARALEASQAWSR</sequence>
<dbReference type="OrthoDB" id="9803968at2"/>
<feature type="domain" description="AMP-binding enzyme C-terminal" evidence="2">
    <location>
        <begin position="408"/>
        <end position="480"/>
    </location>
</feature>
<dbReference type="KEGG" id="pstg:E8M01_19830"/>
<dbReference type="InterPro" id="IPR000873">
    <property type="entry name" value="AMP-dep_synth/lig_dom"/>
</dbReference>
<dbReference type="Pfam" id="PF00501">
    <property type="entry name" value="AMP-binding"/>
    <property type="match status" value="1"/>
</dbReference>
<gene>
    <name evidence="3" type="ORF">E8M01_19830</name>
</gene>
<dbReference type="Gene3D" id="3.40.50.12780">
    <property type="entry name" value="N-terminal domain of ligase-like"/>
    <property type="match status" value="1"/>
</dbReference>
<name>A0A4D7B9S4_9HYPH</name>
<dbReference type="RefSeq" id="WP_136961710.1">
    <property type="nucleotide sequence ID" value="NZ_CP039690.1"/>
</dbReference>
<feature type="domain" description="AMP-dependent synthetase/ligase" evidence="1">
    <location>
        <begin position="17"/>
        <end position="358"/>
    </location>
</feature>
<evidence type="ECO:0000313" key="4">
    <source>
        <dbReference type="Proteomes" id="UP000298781"/>
    </source>
</evidence>
<dbReference type="Pfam" id="PF13193">
    <property type="entry name" value="AMP-binding_C"/>
    <property type="match status" value="1"/>
</dbReference>
<dbReference type="SUPFAM" id="SSF56801">
    <property type="entry name" value="Acetyl-CoA synthetase-like"/>
    <property type="match status" value="1"/>
</dbReference>
<dbReference type="EMBL" id="CP039690">
    <property type="protein sequence ID" value="QCI66266.1"/>
    <property type="molecule type" value="Genomic_DNA"/>
</dbReference>
<dbReference type="InterPro" id="IPR020845">
    <property type="entry name" value="AMP-binding_CS"/>
</dbReference>
<evidence type="ECO:0000313" key="3">
    <source>
        <dbReference type="EMBL" id="QCI66266.1"/>
    </source>
</evidence>
<keyword evidence="3" id="KW-0436">Ligase</keyword>
<keyword evidence="4" id="KW-1185">Reference proteome</keyword>
<dbReference type="AlphaFoldDB" id="A0A4D7B9S4"/>
<proteinExistence type="predicted"/>
<accession>A0A4D7B9S4</accession>
<dbReference type="PANTHER" id="PTHR43767">
    <property type="entry name" value="LONG-CHAIN-FATTY-ACID--COA LIGASE"/>
    <property type="match status" value="1"/>
</dbReference>
<dbReference type="Proteomes" id="UP000298781">
    <property type="component" value="Chromosome"/>
</dbReference>
<dbReference type="PROSITE" id="PS00455">
    <property type="entry name" value="AMP_BINDING"/>
    <property type="match status" value="1"/>
</dbReference>
<dbReference type="InterPro" id="IPR045851">
    <property type="entry name" value="AMP-bd_C_sf"/>
</dbReference>
<dbReference type="GO" id="GO:0016878">
    <property type="term" value="F:acid-thiol ligase activity"/>
    <property type="evidence" value="ECO:0007669"/>
    <property type="project" value="UniProtKB-ARBA"/>
</dbReference>
<dbReference type="PANTHER" id="PTHR43767:SF1">
    <property type="entry name" value="NONRIBOSOMAL PEPTIDE SYNTHASE PES1 (EUROFUNG)-RELATED"/>
    <property type="match status" value="1"/>
</dbReference>
<evidence type="ECO:0000259" key="1">
    <source>
        <dbReference type="Pfam" id="PF00501"/>
    </source>
</evidence>
<organism evidence="3 4">
    <name type="scientific">Phreatobacter stygius</name>
    <dbReference type="NCBI Taxonomy" id="1940610"/>
    <lineage>
        <taxon>Bacteria</taxon>
        <taxon>Pseudomonadati</taxon>
        <taxon>Pseudomonadota</taxon>
        <taxon>Alphaproteobacteria</taxon>
        <taxon>Hyphomicrobiales</taxon>
        <taxon>Phreatobacteraceae</taxon>
        <taxon>Phreatobacter</taxon>
    </lineage>
</organism>
<dbReference type="Gene3D" id="3.30.300.30">
    <property type="match status" value="1"/>
</dbReference>
<reference evidence="3 4" key="1">
    <citation type="submission" date="2019-04" db="EMBL/GenBank/DDBJ databases">
        <title>Phreatobacter aquaticus sp. nov.</title>
        <authorList>
            <person name="Choi A."/>
        </authorList>
    </citation>
    <scope>NUCLEOTIDE SEQUENCE [LARGE SCALE GENOMIC DNA]</scope>
    <source>
        <strain evidence="3 4">KCTC 52518</strain>
    </source>
</reference>
<dbReference type="InterPro" id="IPR042099">
    <property type="entry name" value="ANL_N_sf"/>
</dbReference>
<protein>
    <submittedName>
        <fullName evidence="3">Acyl--CoA ligase</fullName>
    </submittedName>
</protein>
<dbReference type="InterPro" id="IPR050237">
    <property type="entry name" value="ATP-dep_AMP-bd_enzyme"/>
</dbReference>
<dbReference type="InterPro" id="IPR025110">
    <property type="entry name" value="AMP-bd_C"/>
</dbReference>
<evidence type="ECO:0000259" key="2">
    <source>
        <dbReference type="Pfam" id="PF13193"/>
    </source>
</evidence>